<gene>
    <name evidence="5" type="ORF">F8C82_04150</name>
</gene>
<dbReference type="InterPro" id="IPR001451">
    <property type="entry name" value="Hexapep"/>
</dbReference>
<name>A0A6L3ZIA1_9FLAO</name>
<evidence type="ECO:0000256" key="2">
    <source>
        <dbReference type="ARBA" id="ARBA00022737"/>
    </source>
</evidence>
<keyword evidence="6" id="KW-1185">Reference proteome</keyword>
<dbReference type="EMBL" id="WBVQ01000001">
    <property type="protein sequence ID" value="KAB2817601.1"/>
    <property type="molecule type" value="Genomic_DNA"/>
</dbReference>
<feature type="transmembrane region" description="Helical" evidence="4">
    <location>
        <begin position="12"/>
        <end position="35"/>
    </location>
</feature>
<evidence type="ECO:0000256" key="1">
    <source>
        <dbReference type="ARBA" id="ARBA00022679"/>
    </source>
</evidence>
<evidence type="ECO:0000313" key="5">
    <source>
        <dbReference type="EMBL" id="KAB2817601.1"/>
    </source>
</evidence>
<dbReference type="GO" id="GO:0016746">
    <property type="term" value="F:acyltransferase activity"/>
    <property type="evidence" value="ECO:0007669"/>
    <property type="project" value="UniProtKB-KW"/>
</dbReference>
<evidence type="ECO:0008006" key="7">
    <source>
        <dbReference type="Google" id="ProtNLM"/>
    </source>
</evidence>
<reference evidence="5 6" key="1">
    <citation type="submission" date="2019-10" db="EMBL/GenBank/DDBJ databases">
        <title>Genome sequence of Phaeocystidibacter marisrubri JCM30614 (type strain).</title>
        <authorList>
            <person name="Bowman J.P."/>
        </authorList>
    </citation>
    <scope>NUCLEOTIDE SEQUENCE [LARGE SCALE GENOMIC DNA]</scope>
    <source>
        <strain evidence="5 6">JCM 30614</strain>
    </source>
</reference>
<dbReference type="InterPro" id="IPR011004">
    <property type="entry name" value="Trimer_LpxA-like_sf"/>
</dbReference>
<dbReference type="PANTHER" id="PTHR23416:SF78">
    <property type="entry name" value="LIPOPOLYSACCHARIDE BIOSYNTHESIS O-ACETYL TRANSFERASE WBBJ-RELATED"/>
    <property type="match status" value="1"/>
</dbReference>
<proteinExistence type="predicted"/>
<evidence type="ECO:0000256" key="3">
    <source>
        <dbReference type="ARBA" id="ARBA00023315"/>
    </source>
</evidence>
<keyword evidence="4" id="KW-0472">Membrane</keyword>
<keyword evidence="4" id="KW-1133">Transmembrane helix</keyword>
<dbReference type="Gene3D" id="2.160.10.10">
    <property type="entry name" value="Hexapeptide repeat proteins"/>
    <property type="match status" value="1"/>
</dbReference>
<keyword evidence="4" id="KW-0812">Transmembrane</keyword>
<dbReference type="Pfam" id="PF14602">
    <property type="entry name" value="Hexapep_2"/>
    <property type="match status" value="2"/>
</dbReference>
<organism evidence="5 6">
    <name type="scientific">Phaeocystidibacter marisrubri</name>
    <dbReference type="NCBI Taxonomy" id="1577780"/>
    <lineage>
        <taxon>Bacteria</taxon>
        <taxon>Pseudomonadati</taxon>
        <taxon>Bacteroidota</taxon>
        <taxon>Flavobacteriia</taxon>
        <taxon>Flavobacteriales</taxon>
        <taxon>Phaeocystidibacteraceae</taxon>
        <taxon>Phaeocystidibacter</taxon>
    </lineage>
</organism>
<evidence type="ECO:0000313" key="6">
    <source>
        <dbReference type="Proteomes" id="UP000484164"/>
    </source>
</evidence>
<comment type="caution">
    <text evidence="5">The sequence shown here is derived from an EMBL/GenBank/DDBJ whole genome shotgun (WGS) entry which is preliminary data.</text>
</comment>
<dbReference type="SUPFAM" id="SSF51161">
    <property type="entry name" value="Trimeric LpxA-like enzymes"/>
    <property type="match status" value="1"/>
</dbReference>
<keyword evidence="3" id="KW-0012">Acyltransferase</keyword>
<dbReference type="AlphaFoldDB" id="A0A6L3ZIA1"/>
<protein>
    <recommendedName>
        <fullName evidence="7">Acyltransferase</fullName>
    </recommendedName>
</protein>
<keyword evidence="2" id="KW-0677">Repeat</keyword>
<dbReference type="PROSITE" id="PS00101">
    <property type="entry name" value="HEXAPEP_TRANSFERASES"/>
    <property type="match status" value="1"/>
</dbReference>
<dbReference type="PANTHER" id="PTHR23416">
    <property type="entry name" value="SIALIC ACID SYNTHASE-RELATED"/>
    <property type="match status" value="1"/>
</dbReference>
<sequence length="191" mass="21296">MMLDLLRKASKVLSYLFRPFIIGWNSISFFVRYLLAGRSNAFSYLSRVGKESIIPIMRLMGAQIGSNCDIETGIVFHNCHDLRKLRIGNDVHIGKQCFFDLREEIHISSNVVVSMKCTFITHMELTQSNLSHQYPASSGKIQIGQHSYIGSGSTVLMNVIIGSEVVVAANTLLIRSVESKSKVKGIPGKQF</sequence>
<evidence type="ECO:0000256" key="4">
    <source>
        <dbReference type="SAM" id="Phobius"/>
    </source>
</evidence>
<dbReference type="InterPro" id="IPR051159">
    <property type="entry name" value="Hexapeptide_acetyltransf"/>
</dbReference>
<keyword evidence="1" id="KW-0808">Transferase</keyword>
<dbReference type="RefSeq" id="WP_151692271.1">
    <property type="nucleotide sequence ID" value="NZ_BMGX01000002.1"/>
</dbReference>
<accession>A0A6L3ZIA1</accession>
<dbReference type="Proteomes" id="UP000484164">
    <property type="component" value="Unassembled WGS sequence"/>
</dbReference>
<dbReference type="InterPro" id="IPR018357">
    <property type="entry name" value="Hexapep_transf_CS"/>
</dbReference>
<dbReference type="OrthoDB" id="9801697at2"/>